<dbReference type="Proteomes" id="UP000612055">
    <property type="component" value="Unassembled WGS sequence"/>
</dbReference>
<dbReference type="EMBL" id="JAEHOE010000018">
    <property type="protein sequence ID" value="KAG2496473.1"/>
    <property type="molecule type" value="Genomic_DNA"/>
</dbReference>
<evidence type="ECO:0000313" key="4">
    <source>
        <dbReference type="Proteomes" id="UP000612055"/>
    </source>
</evidence>
<feature type="region of interest" description="Disordered" evidence="2">
    <location>
        <begin position="84"/>
        <end position="140"/>
    </location>
</feature>
<dbReference type="AlphaFoldDB" id="A0A835Y5P4"/>
<evidence type="ECO:0000313" key="3">
    <source>
        <dbReference type="EMBL" id="KAG2496473.1"/>
    </source>
</evidence>
<name>A0A835Y5P4_9CHLO</name>
<proteinExistence type="predicted"/>
<feature type="compositionally biased region" description="Pro residues" evidence="2">
    <location>
        <begin position="120"/>
        <end position="130"/>
    </location>
</feature>
<feature type="region of interest" description="Disordered" evidence="2">
    <location>
        <begin position="526"/>
        <end position="547"/>
    </location>
</feature>
<evidence type="ECO:0000256" key="2">
    <source>
        <dbReference type="SAM" id="MobiDB-lite"/>
    </source>
</evidence>
<accession>A0A835Y5P4</accession>
<feature type="coiled-coil region" evidence="1">
    <location>
        <begin position="157"/>
        <end position="202"/>
    </location>
</feature>
<comment type="caution">
    <text evidence="3">The sequence shown here is derived from an EMBL/GenBank/DDBJ whole genome shotgun (WGS) entry which is preliminary data.</text>
</comment>
<feature type="compositionally biased region" description="Low complexity" evidence="2">
    <location>
        <begin position="84"/>
        <end position="96"/>
    </location>
</feature>
<feature type="compositionally biased region" description="Low complexity" evidence="2">
    <location>
        <begin position="22"/>
        <end position="34"/>
    </location>
</feature>
<protein>
    <submittedName>
        <fullName evidence="3">Uncharacterized protein</fullName>
    </submittedName>
</protein>
<evidence type="ECO:0000256" key="1">
    <source>
        <dbReference type="SAM" id="Coils"/>
    </source>
</evidence>
<reference evidence="3" key="1">
    <citation type="journal article" date="2020" name="bioRxiv">
        <title>Comparative genomics of Chlamydomonas.</title>
        <authorList>
            <person name="Craig R.J."/>
            <person name="Hasan A.R."/>
            <person name="Ness R.W."/>
            <person name="Keightley P.D."/>
        </authorList>
    </citation>
    <scope>NUCLEOTIDE SEQUENCE</scope>
    <source>
        <strain evidence="3">CCAP 11/70</strain>
    </source>
</reference>
<sequence length="547" mass="57102">MGRAVRCGGTAVLGDARASQHSAAPAQTATSGAAERLAQTRRDLEAAVREVSGARQRVAQAWQRLEASAAAQALQQLGHKAATAAASTPARSSDSAVPLAPKMGAEVKLGRRTKAKAGTPPTPPLAPPPADLAAPPQEREAPVGAVAGPLRQLADFWEQQSRQVQQLRQEVAALKAQGAREAQGLRAENARLASELEKLRLVVDENHKFATMTAGNFGDFHGRVAEFMVQQGLPPELQGCHNVHVRSGADLDGFMGEGTAEAVLRGLLSSLQDRCAVACTVLRLVHRGLVGDEPAAPEAAALQALIDRMEAPGPLRPPFEEMLPLLDAARPSFVARDPLYPETRWAKLRELAALLCGADLAPGASGDGAKAFAGGPAPLLALHLLAAGKEQDKLEVDLARWTPAHGPHAAELVALEVKTSLKVNDAVRQLETPLRVLWLAHILASRGGAQQAAGAALGDEARRGGSEGEGEELRITAGVCGVKPRAPGSTALSELSLQLTVGGWELSRQVPVPVYVLGPHGRVVQLGGTSTGKQPGLGLGVEPRDPN</sequence>
<feature type="region of interest" description="Disordered" evidence="2">
    <location>
        <begin position="14"/>
        <end position="38"/>
    </location>
</feature>
<organism evidence="3 4">
    <name type="scientific">Edaphochlamys debaryana</name>
    <dbReference type="NCBI Taxonomy" id="47281"/>
    <lineage>
        <taxon>Eukaryota</taxon>
        <taxon>Viridiplantae</taxon>
        <taxon>Chlorophyta</taxon>
        <taxon>core chlorophytes</taxon>
        <taxon>Chlorophyceae</taxon>
        <taxon>CS clade</taxon>
        <taxon>Chlamydomonadales</taxon>
        <taxon>Chlamydomonadales incertae sedis</taxon>
        <taxon>Edaphochlamys</taxon>
    </lineage>
</organism>
<keyword evidence="4" id="KW-1185">Reference proteome</keyword>
<gene>
    <name evidence="3" type="ORF">HYH03_005299</name>
</gene>
<keyword evidence="1" id="KW-0175">Coiled coil</keyword>